<feature type="transmembrane region" description="Helical" evidence="1">
    <location>
        <begin position="61"/>
        <end position="81"/>
    </location>
</feature>
<feature type="transmembrane region" description="Helical" evidence="1">
    <location>
        <begin position="87"/>
        <end position="105"/>
    </location>
</feature>
<feature type="transmembrane region" description="Helical" evidence="1">
    <location>
        <begin position="372"/>
        <end position="391"/>
    </location>
</feature>
<keyword evidence="1" id="KW-0472">Membrane</keyword>
<accession>A0A370NAZ5</accession>
<organism evidence="2 3">
    <name type="scientific">Paraburkholderia lacunae</name>
    <dbReference type="NCBI Taxonomy" id="2211104"/>
    <lineage>
        <taxon>Bacteria</taxon>
        <taxon>Pseudomonadati</taxon>
        <taxon>Pseudomonadota</taxon>
        <taxon>Betaproteobacteria</taxon>
        <taxon>Burkholderiales</taxon>
        <taxon>Burkholderiaceae</taxon>
        <taxon>Paraburkholderia</taxon>
    </lineage>
</organism>
<feature type="transmembrane region" description="Helical" evidence="1">
    <location>
        <begin position="233"/>
        <end position="252"/>
    </location>
</feature>
<feature type="transmembrane region" description="Helical" evidence="1">
    <location>
        <begin position="28"/>
        <end position="49"/>
    </location>
</feature>
<reference evidence="3" key="1">
    <citation type="submission" date="2018-05" db="EMBL/GenBank/DDBJ databases">
        <authorList>
            <person name="Feng T."/>
        </authorList>
    </citation>
    <scope>NUCLEOTIDE SEQUENCE [LARGE SCALE GENOMIC DNA]</scope>
    <source>
        <strain evidence="3">S27</strain>
    </source>
</reference>
<feature type="transmembrane region" description="Helical" evidence="1">
    <location>
        <begin position="117"/>
        <end position="135"/>
    </location>
</feature>
<dbReference type="OrthoDB" id="9073661at2"/>
<feature type="transmembrane region" description="Helical" evidence="1">
    <location>
        <begin position="190"/>
        <end position="221"/>
    </location>
</feature>
<feature type="transmembrane region" description="Helical" evidence="1">
    <location>
        <begin position="164"/>
        <end position="183"/>
    </location>
</feature>
<keyword evidence="3" id="KW-1185">Reference proteome</keyword>
<evidence type="ECO:0000256" key="1">
    <source>
        <dbReference type="SAM" id="Phobius"/>
    </source>
</evidence>
<name>A0A370NAZ5_9BURK</name>
<dbReference type="EMBL" id="QHKS01000006">
    <property type="protein sequence ID" value="RDK02783.1"/>
    <property type="molecule type" value="Genomic_DNA"/>
</dbReference>
<sequence>MIPTLLYLAAAFLSVSRGILEFGFGKEFAYVLQVGGIIGLLGLNISPVALRQHFRSYGRTVLAAGAALTLLTCASILVTVAEWGEFGPNYLFLLCFTAFLYLYTVSNKYRGFVRSDIAQRGVIVAAVLLGVVAIAQQTGNFAVDLPGSTFGFENLRVPSLTGSYLHYPLFLSVVGSLCISQYFQTRKINFLACGIAIAALIFVSLSRSGLLIILATVFFILFKEGFRKYFLGFVPKMVAAALLCSVLVAAAGESFDKQNVFSVGLERLMNAGSISSEGNDERLSVWKSGMNMLGFENIFTGSYFGLVTNSASESAKNMFGVVESSFLQQILNIGLVGALIYYGMLASIVNLISDSNRVVRCCVWSCLLQTFFYQSIEVIPFVFIFMTLPVISGGAKTCR</sequence>
<comment type="caution">
    <text evidence="2">The sequence shown here is derived from an EMBL/GenBank/DDBJ whole genome shotgun (WGS) entry which is preliminary data.</text>
</comment>
<feature type="transmembrane region" description="Helical" evidence="1">
    <location>
        <begin position="330"/>
        <end position="352"/>
    </location>
</feature>
<gene>
    <name evidence="2" type="ORF">DLM46_11065</name>
</gene>
<protein>
    <submittedName>
        <fullName evidence="2">Uncharacterized protein</fullName>
    </submittedName>
</protein>
<dbReference type="RefSeq" id="WP_115100808.1">
    <property type="nucleotide sequence ID" value="NZ_QHKS01000006.1"/>
</dbReference>
<evidence type="ECO:0000313" key="2">
    <source>
        <dbReference type="EMBL" id="RDK02783.1"/>
    </source>
</evidence>
<dbReference type="Proteomes" id="UP000254875">
    <property type="component" value="Unassembled WGS sequence"/>
</dbReference>
<dbReference type="AlphaFoldDB" id="A0A370NAZ5"/>
<keyword evidence="1" id="KW-1133">Transmembrane helix</keyword>
<evidence type="ECO:0000313" key="3">
    <source>
        <dbReference type="Proteomes" id="UP000254875"/>
    </source>
</evidence>
<proteinExistence type="predicted"/>
<keyword evidence="1" id="KW-0812">Transmembrane</keyword>